<organism evidence="1">
    <name type="scientific">Desulfurivibrio alkaliphilus</name>
    <dbReference type="NCBI Taxonomy" id="427923"/>
    <lineage>
        <taxon>Bacteria</taxon>
        <taxon>Pseudomonadati</taxon>
        <taxon>Thermodesulfobacteriota</taxon>
        <taxon>Desulfobulbia</taxon>
        <taxon>Desulfobulbales</taxon>
        <taxon>Desulfobulbaceae</taxon>
        <taxon>Desulfurivibrio</taxon>
    </lineage>
</organism>
<proteinExistence type="predicted"/>
<dbReference type="InterPro" id="IPR038071">
    <property type="entry name" value="UROD/MetE-like_sf"/>
</dbReference>
<gene>
    <name evidence="1" type="ORF">ENN98_08440</name>
</gene>
<dbReference type="SUPFAM" id="SSF51726">
    <property type="entry name" value="UROD/MetE-like"/>
    <property type="match status" value="1"/>
</dbReference>
<name>A0A7C2XSF4_9BACT</name>
<dbReference type="Proteomes" id="UP000885986">
    <property type="component" value="Unassembled WGS sequence"/>
</dbReference>
<sequence length="362" mass="39593">MSEEAPFLPAGNATLIGSLPLHDYDQALDLILTHTPEIPLWPQLPGNPAEGGMLRQFSENLPGFRQEHDRTFFRSSAPDFPERQLAFFEEYLAAGEDPRRLESPLFAGSPERVPGLYHLRERLQAGPQTRLRAVKGQITGPFTLLTGLKDENQQDAWYDQALHEVVVKGLAMKAAWQTRFLAALGVPVLIFLDEPALAGLGSSSYITVSLAEIGGDLNEVIAAVHGAGGLAGIHVCANTDWDFLLSLKLDILSFDAYSYFERLIGSRAALHAFLERGGIIAWGLVPTAEEEQIARETAPALVARWEEQAGQLTDNRWDLPRILNRSLITPSCGTGSLSLEAAGRVLALTSEVSSILRGKYSR</sequence>
<evidence type="ECO:0008006" key="2">
    <source>
        <dbReference type="Google" id="ProtNLM"/>
    </source>
</evidence>
<protein>
    <recommendedName>
        <fullName evidence="2">Methionine synthase</fullName>
    </recommendedName>
</protein>
<dbReference type="Gene3D" id="3.20.20.210">
    <property type="match status" value="1"/>
</dbReference>
<reference evidence="1" key="1">
    <citation type="journal article" date="2020" name="mSystems">
        <title>Genome- and Community-Level Interaction Insights into Carbon Utilization and Element Cycling Functions of Hydrothermarchaeota in Hydrothermal Sediment.</title>
        <authorList>
            <person name="Zhou Z."/>
            <person name="Liu Y."/>
            <person name="Xu W."/>
            <person name="Pan J."/>
            <person name="Luo Z.H."/>
            <person name="Li M."/>
        </authorList>
    </citation>
    <scope>NUCLEOTIDE SEQUENCE [LARGE SCALE GENOMIC DNA]</scope>
    <source>
        <strain evidence="1">SpSt-1224</strain>
    </source>
</reference>
<accession>A0A7C2XSF4</accession>
<comment type="caution">
    <text evidence="1">The sequence shown here is derived from an EMBL/GenBank/DDBJ whole genome shotgun (WGS) entry which is preliminary data.</text>
</comment>
<evidence type="ECO:0000313" key="1">
    <source>
        <dbReference type="EMBL" id="HET98691.1"/>
    </source>
</evidence>
<dbReference type="AlphaFoldDB" id="A0A7C2XSF4"/>
<dbReference type="EMBL" id="DSDS01000189">
    <property type="protein sequence ID" value="HET98691.1"/>
    <property type="molecule type" value="Genomic_DNA"/>
</dbReference>